<comment type="caution">
    <text evidence="1">The sequence shown here is derived from an EMBL/GenBank/DDBJ whole genome shotgun (WGS) entry which is preliminary data.</text>
</comment>
<dbReference type="EMBL" id="JAJEQM010000024">
    <property type="protein sequence ID" value="MCC2211724.1"/>
    <property type="molecule type" value="Genomic_DNA"/>
</dbReference>
<accession>A0AAE3E0Z9</accession>
<keyword evidence="2" id="KW-1185">Reference proteome</keyword>
<name>A0AAE3E0Z9_9FIRM</name>
<dbReference type="InterPro" id="IPR013321">
    <property type="entry name" value="Arc_rbn_hlx_hlx"/>
</dbReference>
<dbReference type="AlphaFoldDB" id="A0AAE3E0Z9"/>
<protein>
    <submittedName>
        <fullName evidence="1">Antitoxin</fullName>
    </submittedName>
</protein>
<dbReference type="GO" id="GO:0006355">
    <property type="term" value="P:regulation of DNA-templated transcription"/>
    <property type="evidence" value="ECO:0007669"/>
    <property type="project" value="InterPro"/>
</dbReference>
<sequence>MTESKGNSQTRAKNKYNSKNYDSLRIVVKKGKKAIISQYAQEQGKSINGLVNELLEDKIPQLKVLKENRTE</sequence>
<gene>
    <name evidence="1" type="ORF">LKE05_13125</name>
</gene>
<evidence type="ECO:0000313" key="2">
    <source>
        <dbReference type="Proteomes" id="UP001198242"/>
    </source>
</evidence>
<dbReference type="RefSeq" id="WP_308457134.1">
    <property type="nucleotide sequence ID" value="NZ_JAJEQM010000024.1"/>
</dbReference>
<evidence type="ECO:0000313" key="1">
    <source>
        <dbReference type="EMBL" id="MCC2211724.1"/>
    </source>
</evidence>
<organism evidence="1 2">
    <name type="scientific">Hominilimicola fabiformis</name>
    <dbReference type="NCBI Taxonomy" id="2885356"/>
    <lineage>
        <taxon>Bacteria</taxon>
        <taxon>Bacillati</taxon>
        <taxon>Bacillota</taxon>
        <taxon>Clostridia</taxon>
        <taxon>Eubacteriales</taxon>
        <taxon>Oscillospiraceae</taxon>
        <taxon>Hominilimicola</taxon>
    </lineage>
</organism>
<dbReference type="Proteomes" id="UP001198242">
    <property type="component" value="Unassembled WGS sequence"/>
</dbReference>
<proteinExistence type="predicted"/>
<reference evidence="1 2" key="1">
    <citation type="submission" date="2021-10" db="EMBL/GenBank/DDBJ databases">
        <title>Anaerobic single-cell dispensing facilitates the cultivation of human gut bacteria.</title>
        <authorList>
            <person name="Afrizal A."/>
        </authorList>
    </citation>
    <scope>NUCLEOTIDE SEQUENCE [LARGE SCALE GENOMIC DNA]</scope>
    <source>
        <strain evidence="1 2">CLA-AA-H232</strain>
    </source>
</reference>
<dbReference type="Gene3D" id="1.10.1220.10">
    <property type="entry name" value="Met repressor-like"/>
    <property type="match status" value="1"/>
</dbReference>